<dbReference type="Proteomes" id="UP001206126">
    <property type="component" value="Unassembled WGS sequence"/>
</dbReference>
<feature type="non-terminal residue" evidence="2">
    <location>
        <position position="270"/>
    </location>
</feature>
<evidence type="ECO:0000313" key="2">
    <source>
        <dbReference type="EMBL" id="MCS0810853.1"/>
    </source>
</evidence>
<evidence type="ECO:0000259" key="1">
    <source>
        <dbReference type="Pfam" id="PF19077"/>
    </source>
</evidence>
<organism evidence="2 3">
    <name type="scientific">Massilia agilis</name>
    <dbReference type="NCBI Taxonomy" id="1811226"/>
    <lineage>
        <taxon>Bacteria</taxon>
        <taxon>Pseudomonadati</taxon>
        <taxon>Pseudomonadota</taxon>
        <taxon>Betaproteobacteria</taxon>
        <taxon>Burkholderiales</taxon>
        <taxon>Oxalobacteraceae</taxon>
        <taxon>Telluria group</taxon>
        <taxon>Massilia</taxon>
    </lineage>
</organism>
<proteinExistence type="predicted"/>
<sequence length="270" mass="26014">DGGAHWSAGSGTSFSLGAGSYASGAVQARYTDNAGNLSAAGSNGAAITVDTSAAAPSFALAADTGASNSDGITNNPAVNVTLPLDAASWEYSVDGGAHWTAGSGTSFNLPAGTQAVGQVQVRYTDVAGNLSAAGSNAAAITIDTSVAAPALALAADTGTSNSDGITKDGTINVTLAGDVASWEYSVDSGAHWNTGSGTSFTLADGSYSAGTVQVRQTDNAGNLSAAASSAAAITVDTAAAAPAFALHSDSGASNADGISRDGTVDVTLPL</sequence>
<feature type="domain" description="Bacterial Ig-like" evidence="1">
    <location>
        <begin position="149"/>
        <end position="237"/>
    </location>
</feature>
<gene>
    <name evidence="2" type="ORF">NX774_23285</name>
</gene>
<keyword evidence="3" id="KW-1185">Reference proteome</keyword>
<evidence type="ECO:0000313" key="3">
    <source>
        <dbReference type="Proteomes" id="UP001206126"/>
    </source>
</evidence>
<name>A0ABT2DHR0_9BURK</name>
<protein>
    <submittedName>
        <fullName evidence="2">Ig-like domain-containing protein</fullName>
    </submittedName>
</protein>
<dbReference type="RefSeq" id="WP_258824682.1">
    <property type="nucleotide sequence ID" value="NZ_JANUHB010000021.1"/>
</dbReference>
<accession>A0ABT2DHR0</accession>
<dbReference type="InterPro" id="IPR013783">
    <property type="entry name" value="Ig-like_fold"/>
</dbReference>
<dbReference type="EMBL" id="JANUHB010000021">
    <property type="protein sequence ID" value="MCS0810853.1"/>
    <property type="molecule type" value="Genomic_DNA"/>
</dbReference>
<dbReference type="Gene3D" id="2.60.40.10">
    <property type="entry name" value="Immunoglobulins"/>
    <property type="match status" value="2"/>
</dbReference>
<reference evidence="2 3" key="1">
    <citation type="submission" date="2022-08" db="EMBL/GenBank/DDBJ databases">
        <title>Reclassification of Massilia species as members of the genera Telluria, Duganella, Pseudoduganella, Mokoshia gen. nov. and Zemynaea gen. nov. using orthogonal and non-orthogonal genome-based approaches.</title>
        <authorList>
            <person name="Bowman J.P."/>
        </authorList>
    </citation>
    <scope>NUCLEOTIDE SEQUENCE [LARGE SCALE GENOMIC DNA]</scope>
    <source>
        <strain evidence="2 3">JCM 31605</strain>
    </source>
</reference>
<comment type="caution">
    <text evidence="2">The sequence shown here is derived from an EMBL/GenBank/DDBJ whole genome shotgun (WGS) entry which is preliminary data.</text>
</comment>
<dbReference type="InterPro" id="IPR044016">
    <property type="entry name" value="Big_13"/>
</dbReference>
<feature type="non-terminal residue" evidence="2">
    <location>
        <position position="1"/>
    </location>
</feature>
<dbReference type="Pfam" id="PF19077">
    <property type="entry name" value="Big_13"/>
    <property type="match status" value="1"/>
</dbReference>